<accession>A0A8J3YVB7</accession>
<sequence length="54" mass="5817">MKNQTNEVTRYISPIVFASVVRSNRPIAEPLVGRRTGQGRVTIGFGATVVTSPS</sequence>
<keyword evidence="2" id="KW-1185">Reference proteome</keyword>
<evidence type="ECO:0000313" key="1">
    <source>
        <dbReference type="EMBL" id="GIJ51172.1"/>
    </source>
</evidence>
<evidence type="ECO:0000313" key="2">
    <source>
        <dbReference type="Proteomes" id="UP000619260"/>
    </source>
</evidence>
<protein>
    <submittedName>
        <fullName evidence="1">Uncharacterized protein</fullName>
    </submittedName>
</protein>
<gene>
    <name evidence="1" type="ORF">Val02_80580</name>
</gene>
<dbReference type="Proteomes" id="UP000619260">
    <property type="component" value="Unassembled WGS sequence"/>
</dbReference>
<organism evidence="1 2">
    <name type="scientific">Virgisporangium aliadipatigenens</name>
    <dbReference type="NCBI Taxonomy" id="741659"/>
    <lineage>
        <taxon>Bacteria</taxon>
        <taxon>Bacillati</taxon>
        <taxon>Actinomycetota</taxon>
        <taxon>Actinomycetes</taxon>
        <taxon>Micromonosporales</taxon>
        <taxon>Micromonosporaceae</taxon>
        <taxon>Virgisporangium</taxon>
    </lineage>
</organism>
<name>A0A8J3YVB7_9ACTN</name>
<proteinExistence type="predicted"/>
<dbReference type="AlphaFoldDB" id="A0A8J3YVB7"/>
<reference evidence="1" key="1">
    <citation type="submission" date="2021-01" db="EMBL/GenBank/DDBJ databases">
        <title>Whole genome shotgun sequence of Virgisporangium aliadipatigenens NBRC 105644.</title>
        <authorList>
            <person name="Komaki H."/>
            <person name="Tamura T."/>
        </authorList>
    </citation>
    <scope>NUCLEOTIDE SEQUENCE</scope>
    <source>
        <strain evidence="1">NBRC 105644</strain>
    </source>
</reference>
<comment type="caution">
    <text evidence="1">The sequence shown here is derived from an EMBL/GenBank/DDBJ whole genome shotgun (WGS) entry which is preliminary data.</text>
</comment>
<dbReference type="EMBL" id="BOPF01000045">
    <property type="protein sequence ID" value="GIJ51172.1"/>
    <property type="molecule type" value="Genomic_DNA"/>
</dbReference>